<dbReference type="OMA" id="NDIEPHT"/>
<dbReference type="AlphaFoldDB" id="D3BPH1"/>
<dbReference type="EMBL" id="ADBJ01000044">
    <property type="protein sequence ID" value="EFA76689.1"/>
    <property type="molecule type" value="Genomic_DNA"/>
</dbReference>
<dbReference type="RefSeq" id="XP_020428821.1">
    <property type="nucleotide sequence ID" value="XM_020580234.1"/>
</dbReference>
<dbReference type="GeneID" id="31364914"/>
<reference evidence="1 2" key="1">
    <citation type="journal article" date="2011" name="Genome Res.">
        <title>Phylogeny-wide analysis of social amoeba genomes highlights ancient origins for complex intercellular communication.</title>
        <authorList>
            <person name="Heidel A.J."/>
            <person name="Lawal H.M."/>
            <person name="Felder M."/>
            <person name="Schilde C."/>
            <person name="Helps N.R."/>
            <person name="Tunggal B."/>
            <person name="Rivero F."/>
            <person name="John U."/>
            <person name="Schleicher M."/>
            <person name="Eichinger L."/>
            <person name="Platzer M."/>
            <person name="Noegel A.A."/>
            <person name="Schaap P."/>
            <person name="Gloeckner G."/>
        </authorList>
    </citation>
    <scope>NUCLEOTIDE SEQUENCE [LARGE SCALE GENOMIC DNA]</scope>
    <source>
        <strain evidence="2">ATCC 26659 / Pp 5 / PN500</strain>
    </source>
</reference>
<organism evidence="1 2">
    <name type="scientific">Heterostelium pallidum (strain ATCC 26659 / Pp 5 / PN500)</name>
    <name type="common">Cellular slime mold</name>
    <name type="synonym">Polysphondylium pallidum</name>
    <dbReference type="NCBI Taxonomy" id="670386"/>
    <lineage>
        <taxon>Eukaryota</taxon>
        <taxon>Amoebozoa</taxon>
        <taxon>Evosea</taxon>
        <taxon>Eumycetozoa</taxon>
        <taxon>Dictyostelia</taxon>
        <taxon>Acytosteliales</taxon>
        <taxon>Acytosteliaceae</taxon>
        <taxon>Heterostelium</taxon>
    </lineage>
</organism>
<proteinExistence type="predicted"/>
<dbReference type="InterPro" id="IPR008972">
    <property type="entry name" value="Cupredoxin"/>
</dbReference>
<dbReference type="Gene3D" id="2.60.40.420">
    <property type="entry name" value="Cupredoxins - blue copper proteins"/>
    <property type="match status" value="1"/>
</dbReference>
<protein>
    <submittedName>
        <fullName evidence="1">Uncharacterized protein</fullName>
    </submittedName>
</protein>
<keyword evidence="2" id="KW-1185">Reference proteome</keyword>
<evidence type="ECO:0000313" key="1">
    <source>
        <dbReference type="EMBL" id="EFA76689.1"/>
    </source>
</evidence>
<dbReference type="SUPFAM" id="SSF49503">
    <property type="entry name" value="Cupredoxins"/>
    <property type="match status" value="1"/>
</dbReference>
<name>D3BPH1_HETP5</name>
<dbReference type="FunCoup" id="D3BPH1">
    <property type="interactions" value="171"/>
</dbReference>
<evidence type="ECO:0000313" key="2">
    <source>
        <dbReference type="Proteomes" id="UP000001396"/>
    </source>
</evidence>
<accession>D3BPH1</accession>
<dbReference type="Proteomes" id="UP000001396">
    <property type="component" value="Unassembled WGS sequence"/>
</dbReference>
<gene>
    <name evidence="1" type="ORF">PPL_09439</name>
</gene>
<comment type="caution">
    <text evidence="1">The sequence shown here is derived from an EMBL/GenBank/DDBJ whole genome shotgun (WGS) entry which is preliminary data.</text>
</comment>
<dbReference type="InParanoid" id="D3BPH1"/>
<sequence>MKGSPLSSYSFIQFICLTKAADVVVMWDNPMISNITIYVGDTVHWVTSDNQPHTVTSYQVEPTVGTPAPFINSPLITSDENGISQFSKRKFSKMFTQEGLHYYHDQHNPDSMQGTVHVIKQSRESGIENSSSKETIESFLFASLLAFLIFFVFS</sequence>